<reference evidence="1" key="1">
    <citation type="journal article" date="2014" name="Nat. Genet.">
        <title>Genome and transcriptome of the porcine whipworm Trichuris suis.</title>
        <authorList>
            <person name="Jex A.R."/>
            <person name="Nejsum P."/>
            <person name="Schwarz E.M."/>
            <person name="Hu L."/>
            <person name="Young N.D."/>
            <person name="Hall R.S."/>
            <person name="Korhonen P.K."/>
            <person name="Liao S."/>
            <person name="Thamsborg S."/>
            <person name="Xia J."/>
            <person name="Xu P."/>
            <person name="Wang S."/>
            <person name="Scheerlinck J.P."/>
            <person name="Hofmann A."/>
            <person name="Sternberg P.W."/>
            <person name="Wang J."/>
            <person name="Gasser R.B."/>
        </authorList>
    </citation>
    <scope>NUCLEOTIDE SEQUENCE [LARGE SCALE GENOMIC DNA]</scope>
    <source>
        <strain evidence="1">DCEP-RM93F</strain>
    </source>
</reference>
<proteinExistence type="predicted"/>
<protein>
    <submittedName>
        <fullName evidence="1">Uncharacterized protein</fullName>
    </submittedName>
</protein>
<gene>
    <name evidence="1" type="ORF">M514_03960</name>
</gene>
<evidence type="ECO:0000313" key="1">
    <source>
        <dbReference type="EMBL" id="KFD59880.1"/>
    </source>
</evidence>
<dbReference type="Proteomes" id="UP000030758">
    <property type="component" value="Unassembled WGS sequence"/>
</dbReference>
<organism evidence="1">
    <name type="scientific">Trichuris suis</name>
    <name type="common">pig whipworm</name>
    <dbReference type="NCBI Taxonomy" id="68888"/>
    <lineage>
        <taxon>Eukaryota</taxon>
        <taxon>Metazoa</taxon>
        <taxon>Ecdysozoa</taxon>
        <taxon>Nematoda</taxon>
        <taxon>Enoplea</taxon>
        <taxon>Dorylaimia</taxon>
        <taxon>Trichinellida</taxon>
        <taxon>Trichuridae</taxon>
        <taxon>Trichuris</taxon>
    </lineage>
</organism>
<accession>A0A085MRN4</accession>
<dbReference type="AlphaFoldDB" id="A0A085MRN4"/>
<sequence length="61" mass="6862">MDLSATNLKWPSFGLRVNLVFGACQSLGAQCKAFHEMDGLVLPLFDRCDPTNHWRELAVLK</sequence>
<dbReference type="EMBL" id="KL367721">
    <property type="protein sequence ID" value="KFD59880.1"/>
    <property type="molecule type" value="Genomic_DNA"/>
</dbReference>
<name>A0A085MRN4_9BILA</name>